<evidence type="ECO:0000256" key="1">
    <source>
        <dbReference type="ARBA" id="ARBA00004651"/>
    </source>
</evidence>
<gene>
    <name evidence="9" type="ORF">DXZ20_32325</name>
</gene>
<feature type="transmembrane region" description="Helical" evidence="7">
    <location>
        <begin position="172"/>
        <end position="191"/>
    </location>
</feature>
<comment type="similarity">
    <text evidence="2">Belongs to the EamA transporter family.</text>
</comment>
<dbReference type="GO" id="GO:0005886">
    <property type="term" value="C:plasma membrane"/>
    <property type="evidence" value="ECO:0007669"/>
    <property type="project" value="UniProtKB-SubCell"/>
</dbReference>
<dbReference type="RefSeq" id="WP_163702853.1">
    <property type="nucleotide sequence ID" value="NZ_QXHD01000004.1"/>
</dbReference>
<evidence type="ECO:0000256" key="7">
    <source>
        <dbReference type="SAM" id="Phobius"/>
    </source>
</evidence>
<feature type="transmembrane region" description="Helical" evidence="7">
    <location>
        <begin position="203"/>
        <end position="222"/>
    </location>
</feature>
<feature type="transmembrane region" description="Helical" evidence="7">
    <location>
        <begin position="234"/>
        <end position="253"/>
    </location>
</feature>
<sequence length="333" mass="35705">MSEIPAHQPNFANPKIMLVASRALAASRPSLIAFLVAQAAVLSGGIADAISFCNVLFVGNFCASLVVGFWFGFGNILNDFKALKPMVMAGLILNGCLATLLSGLIFTGLQYTTVTNAVLLGRLGPVLFALVGAMLLGKKIRNLEWLGFSLIVVGVITIALKTSNFQVNQGDLYILLSTVVFAATSLVNRLMIAKTATLPVVVFSRNFISSILFFFIAIRLFGPDHFGDAFSGQLWILMAIYSLIVIVFAQFLWYASVNNLDSRTIGRLTVLSPIFGVTYAFLLNGERPSSIQVVTLAIVIVGVLIASLGGQSKKPKTTMDMVMEEPKNAASAP</sequence>
<name>A0A6M0RVP2_9CYAN</name>
<dbReference type="InterPro" id="IPR000620">
    <property type="entry name" value="EamA_dom"/>
</dbReference>
<keyword evidence="4 7" id="KW-0812">Transmembrane</keyword>
<reference evidence="9 10" key="1">
    <citation type="journal article" date="2020" name="Microb. Ecol.">
        <title>Ecogenomics of the Marine Benthic Filamentous Cyanobacterium Adonisia.</title>
        <authorList>
            <person name="Walter J.M."/>
            <person name="Coutinho F.H."/>
            <person name="Leomil L."/>
            <person name="Hargreaves P.I."/>
            <person name="Campeao M.E."/>
            <person name="Vieira V.V."/>
            <person name="Silva B.S."/>
            <person name="Fistarol G.O."/>
            <person name="Salomon P.S."/>
            <person name="Sawabe T."/>
            <person name="Mino S."/>
            <person name="Hosokawa M."/>
            <person name="Miyashita H."/>
            <person name="Maruyama F."/>
            <person name="van Verk M.C."/>
            <person name="Dutilh B.E."/>
            <person name="Thompson C.C."/>
            <person name="Thompson F.L."/>
        </authorList>
    </citation>
    <scope>NUCLEOTIDE SEQUENCE [LARGE SCALE GENOMIC DNA]</scope>
    <source>
        <strain evidence="9 10">CCMR0081</strain>
    </source>
</reference>
<dbReference type="InterPro" id="IPR037185">
    <property type="entry name" value="EmrE-like"/>
</dbReference>
<keyword evidence="3" id="KW-1003">Cell membrane</keyword>
<evidence type="ECO:0000313" key="10">
    <source>
        <dbReference type="Proteomes" id="UP000481033"/>
    </source>
</evidence>
<dbReference type="PANTHER" id="PTHR42920:SF5">
    <property type="entry name" value="EAMA DOMAIN-CONTAINING PROTEIN"/>
    <property type="match status" value="1"/>
</dbReference>
<evidence type="ECO:0000259" key="8">
    <source>
        <dbReference type="Pfam" id="PF00892"/>
    </source>
</evidence>
<protein>
    <submittedName>
        <fullName evidence="9">DMT family transporter</fullName>
    </submittedName>
</protein>
<feature type="domain" description="EamA" evidence="8">
    <location>
        <begin position="170"/>
        <end position="307"/>
    </location>
</feature>
<evidence type="ECO:0000256" key="5">
    <source>
        <dbReference type="ARBA" id="ARBA00022989"/>
    </source>
</evidence>
<keyword evidence="6 7" id="KW-0472">Membrane</keyword>
<comment type="caution">
    <text evidence="9">The sequence shown here is derived from an EMBL/GenBank/DDBJ whole genome shotgun (WGS) entry which is preliminary data.</text>
</comment>
<feature type="transmembrane region" description="Helical" evidence="7">
    <location>
        <begin position="143"/>
        <end position="160"/>
    </location>
</feature>
<evidence type="ECO:0000256" key="2">
    <source>
        <dbReference type="ARBA" id="ARBA00007362"/>
    </source>
</evidence>
<feature type="transmembrane region" description="Helical" evidence="7">
    <location>
        <begin position="117"/>
        <end position="136"/>
    </location>
</feature>
<dbReference type="EMBL" id="QXHD01000004">
    <property type="protein sequence ID" value="NEZ60249.1"/>
    <property type="molecule type" value="Genomic_DNA"/>
</dbReference>
<dbReference type="Proteomes" id="UP000481033">
    <property type="component" value="Unassembled WGS sequence"/>
</dbReference>
<evidence type="ECO:0000256" key="3">
    <source>
        <dbReference type="ARBA" id="ARBA00022475"/>
    </source>
</evidence>
<dbReference type="InterPro" id="IPR051258">
    <property type="entry name" value="Diverse_Substrate_Transporter"/>
</dbReference>
<accession>A0A6M0RVP2</accession>
<evidence type="ECO:0000256" key="4">
    <source>
        <dbReference type="ARBA" id="ARBA00022692"/>
    </source>
</evidence>
<feature type="transmembrane region" description="Helical" evidence="7">
    <location>
        <begin position="265"/>
        <end position="283"/>
    </location>
</feature>
<dbReference type="PANTHER" id="PTHR42920">
    <property type="entry name" value="OS03G0707200 PROTEIN-RELATED"/>
    <property type="match status" value="1"/>
</dbReference>
<dbReference type="Pfam" id="PF00892">
    <property type="entry name" value="EamA"/>
    <property type="match status" value="2"/>
</dbReference>
<dbReference type="SUPFAM" id="SSF103481">
    <property type="entry name" value="Multidrug resistance efflux transporter EmrE"/>
    <property type="match status" value="2"/>
</dbReference>
<feature type="transmembrane region" description="Helical" evidence="7">
    <location>
        <begin position="57"/>
        <end position="77"/>
    </location>
</feature>
<dbReference type="AlphaFoldDB" id="A0A6M0RVP2"/>
<evidence type="ECO:0000256" key="6">
    <source>
        <dbReference type="ARBA" id="ARBA00023136"/>
    </source>
</evidence>
<comment type="subcellular location">
    <subcellularLocation>
        <location evidence="1">Cell membrane</location>
        <topology evidence="1">Multi-pass membrane protein</topology>
    </subcellularLocation>
</comment>
<proteinExistence type="inferred from homology"/>
<feature type="transmembrane region" description="Helical" evidence="7">
    <location>
        <begin position="289"/>
        <end position="309"/>
    </location>
</feature>
<feature type="transmembrane region" description="Helical" evidence="7">
    <location>
        <begin position="89"/>
        <end position="111"/>
    </location>
</feature>
<feature type="domain" description="EamA" evidence="8">
    <location>
        <begin position="31"/>
        <end position="158"/>
    </location>
</feature>
<keyword evidence="5 7" id="KW-1133">Transmembrane helix</keyword>
<organism evidence="9 10">
    <name type="scientific">Adonisia turfae CCMR0081</name>
    <dbReference type="NCBI Taxonomy" id="2292702"/>
    <lineage>
        <taxon>Bacteria</taxon>
        <taxon>Bacillati</taxon>
        <taxon>Cyanobacteriota</taxon>
        <taxon>Adonisia</taxon>
        <taxon>Adonisia turfae</taxon>
    </lineage>
</organism>
<evidence type="ECO:0000313" key="9">
    <source>
        <dbReference type="EMBL" id="NEZ60249.1"/>
    </source>
</evidence>
<keyword evidence="10" id="KW-1185">Reference proteome</keyword>